<protein>
    <submittedName>
        <fullName evidence="9">Transporter</fullName>
    </submittedName>
</protein>
<dbReference type="GO" id="GO:0022857">
    <property type="term" value="F:transmembrane transporter activity"/>
    <property type="evidence" value="ECO:0007669"/>
    <property type="project" value="InterPro"/>
</dbReference>
<feature type="compositionally biased region" description="Gly residues" evidence="6">
    <location>
        <begin position="195"/>
        <end position="213"/>
    </location>
</feature>
<evidence type="ECO:0000256" key="7">
    <source>
        <dbReference type="SAM" id="Phobius"/>
    </source>
</evidence>
<evidence type="ECO:0000313" key="9">
    <source>
        <dbReference type="EMBL" id="OKH92080.1"/>
    </source>
</evidence>
<feature type="region of interest" description="Disordered" evidence="6">
    <location>
        <begin position="185"/>
        <end position="222"/>
    </location>
</feature>
<keyword evidence="5 7" id="KW-0472">Membrane</keyword>
<dbReference type="PANTHER" id="PTHR23513:SF6">
    <property type="entry name" value="MAJOR FACILITATOR SUPERFAMILY ASSOCIATED DOMAIN-CONTAINING PROTEIN"/>
    <property type="match status" value="1"/>
</dbReference>
<keyword evidence="2" id="KW-1003">Cell membrane</keyword>
<dbReference type="STRING" id="1048205.AB852_26960"/>
<keyword evidence="4 7" id="KW-1133">Transmembrane helix</keyword>
<dbReference type="PANTHER" id="PTHR23513">
    <property type="entry name" value="INTEGRAL MEMBRANE EFFLUX PROTEIN-RELATED"/>
    <property type="match status" value="1"/>
</dbReference>
<keyword evidence="10" id="KW-1185">Reference proteome</keyword>
<dbReference type="AlphaFoldDB" id="A0A1Q4V2X4"/>
<dbReference type="CDD" id="cd06173">
    <property type="entry name" value="MFS_MefA_like"/>
    <property type="match status" value="1"/>
</dbReference>
<name>A0A1Q4V2X4_9ACTN</name>
<dbReference type="EMBL" id="LFBV01000008">
    <property type="protein sequence ID" value="OKH92080.1"/>
    <property type="molecule type" value="Genomic_DNA"/>
</dbReference>
<feature type="transmembrane region" description="Helical" evidence="7">
    <location>
        <begin position="306"/>
        <end position="323"/>
    </location>
</feature>
<organism evidence="9 10">
    <name type="scientific">Streptomyces uncialis</name>
    <dbReference type="NCBI Taxonomy" id="1048205"/>
    <lineage>
        <taxon>Bacteria</taxon>
        <taxon>Bacillati</taxon>
        <taxon>Actinomycetota</taxon>
        <taxon>Actinomycetes</taxon>
        <taxon>Kitasatosporales</taxon>
        <taxon>Streptomycetaceae</taxon>
        <taxon>Streptomyces</taxon>
    </lineage>
</organism>
<sequence length="424" mass="43904">MLALTAVTNLADGIIKIALPVLATGITDSPGQVAAVALALTLPWLLVSLPAGVLADRADRRRLLWLAGGIRLLAIGWLIQTVTSDSTTIGTLAAVGAVLGTAEVIAQTSETALIPALVPRAERERANAWIAGVETAANEFCGPMIGGLLLTAGTGIALGSTWVAYLAAALLLLLLTGRFRAVRTTKDEAPTEPGTGTGTETGTGTGTETGTGTGTAPRTGRAPRAREFTEGLRYLWHHRLLRTTTLILTVLGASWGAWLALMPLVAKETMGLDARQYGIVLSALGVGGLAGTLAVTRINRLLGRRWAMFADLLGTLAMMAVPVLTTQVWAVATAAFLGGMGGTLWTVNSRLIAQNTVPDALMGRYSSAARLIGWGGMPIGAGLIGVLAEAFGTRVAFLVFAAAVAATIPPFLRIVTTDELRKSA</sequence>
<evidence type="ECO:0000259" key="8">
    <source>
        <dbReference type="PROSITE" id="PS50850"/>
    </source>
</evidence>
<dbReference type="InterPro" id="IPR011701">
    <property type="entry name" value="MFS"/>
</dbReference>
<dbReference type="Proteomes" id="UP000186455">
    <property type="component" value="Unassembled WGS sequence"/>
</dbReference>
<proteinExistence type="predicted"/>
<dbReference type="InterPro" id="IPR020846">
    <property type="entry name" value="MFS_dom"/>
</dbReference>
<evidence type="ECO:0000256" key="1">
    <source>
        <dbReference type="ARBA" id="ARBA00004651"/>
    </source>
</evidence>
<feature type="transmembrane region" description="Helical" evidence="7">
    <location>
        <begin position="156"/>
        <end position="176"/>
    </location>
</feature>
<dbReference type="Pfam" id="PF07690">
    <property type="entry name" value="MFS_1"/>
    <property type="match status" value="1"/>
</dbReference>
<feature type="transmembrane region" description="Helical" evidence="7">
    <location>
        <begin position="277"/>
        <end position="294"/>
    </location>
</feature>
<evidence type="ECO:0000256" key="2">
    <source>
        <dbReference type="ARBA" id="ARBA00022475"/>
    </source>
</evidence>
<dbReference type="InterPro" id="IPR036259">
    <property type="entry name" value="MFS_trans_sf"/>
</dbReference>
<dbReference type="GO" id="GO:0005886">
    <property type="term" value="C:plasma membrane"/>
    <property type="evidence" value="ECO:0007669"/>
    <property type="project" value="UniProtKB-SubCell"/>
</dbReference>
<feature type="transmembrane region" description="Helical" evidence="7">
    <location>
        <begin position="62"/>
        <end position="79"/>
    </location>
</feature>
<reference evidence="9 10" key="1">
    <citation type="submission" date="2015-06" db="EMBL/GenBank/DDBJ databases">
        <title>Cloning and characterization of the uncialamcin biosynthetic gene cluster.</title>
        <authorList>
            <person name="Yan X."/>
            <person name="Huang T."/>
            <person name="Ge H."/>
            <person name="Shen B."/>
        </authorList>
    </citation>
    <scope>NUCLEOTIDE SEQUENCE [LARGE SCALE GENOMIC DNA]</scope>
    <source>
        <strain evidence="9 10">DCA2648</strain>
    </source>
</reference>
<dbReference type="SUPFAM" id="SSF103473">
    <property type="entry name" value="MFS general substrate transporter"/>
    <property type="match status" value="1"/>
</dbReference>
<comment type="caution">
    <text evidence="9">The sequence shown here is derived from an EMBL/GenBank/DDBJ whole genome shotgun (WGS) entry which is preliminary data.</text>
</comment>
<comment type="subcellular location">
    <subcellularLocation>
        <location evidence="1">Cell membrane</location>
        <topology evidence="1">Multi-pass membrane protein</topology>
    </subcellularLocation>
</comment>
<evidence type="ECO:0000256" key="6">
    <source>
        <dbReference type="SAM" id="MobiDB-lite"/>
    </source>
</evidence>
<dbReference type="PROSITE" id="PS50850">
    <property type="entry name" value="MFS"/>
    <property type="match status" value="1"/>
</dbReference>
<feature type="transmembrane region" description="Helical" evidence="7">
    <location>
        <begin position="243"/>
        <end position="265"/>
    </location>
</feature>
<evidence type="ECO:0000256" key="3">
    <source>
        <dbReference type="ARBA" id="ARBA00022692"/>
    </source>
</evidence>
<evidence type="ECO:0000256" key="5">
    <source>
        <dbReference type="ARBA" id="ARBA00023136"/>
    </source>
</evidence>
<gene>
    <name evidence="9" type="ORF">AB852_26960</name>
</gene>
<accession>A0A1Q4V2X4</accession>
<dbReference type="Gene3D" id="1.20.1250.20">
    <property type="entry name" value="MFS general substrate transporter like domains"/>
    <property type="match status" value="1"/>
</dbReference>
<evidence type="ECO:0000313" key="10">
    <source>
        <dbReference type="Proteomes" id="UP000186455"/>
    </source>
</evidence>
<feature type="domain" description="Major facilitator superfamily (MFS) profile" evidence="8">
    <location>
        <begin position="1"/>
        <end position="419"/>
    </location>
</feature>
<evidence type="ECO:0000256" key="4">
    <source>
        <dbReference type="ARBA" id="ARBA00022989"/>
    </source>
</evidence>
<keyword evidence="3 7" id="KW-0812">Transmembrane</keyword>
<feature type="transmembrane region" description="Helical" evidence="7">
    <location>
        <begin position="394"/>
        <end position="415"/>
    </location>
</feature>
<feature type="transmembrane region" description="Helical" evidence="7">
    <location>
        <begin position="368"/>
        <end position="388"/>
    </location>
</feature>
<feature type="transmembrane region" description="Helical" evidence="7">
    <location>
        <begin position="33"/>
        <end position="55"/>
    </location>
</feature>